<dbReference type="EMBL" id="CP007139">
    <property type="protein sequence ID" value="AIE85443.1"/>
    <property type="molecule type" value="Genomic_DNA"/>
</dbReference>
<dbReference type="InterPro" id="IPR012933">
    <property type="entry name" value="HicA_mRNA_interferase"/>
</dbReference>
<keyword evidence="4" id="KW-0255">Endonuclease</keyword>
<dbReference type="HOGENOM" id="CLU_164851_4_2_0"/>
<evidence type="ECO:0000256" key="1">
    <source>
        <dbReference type="ARBA" id="ARBA00006620"/>
    </source>
</evidence>
<keyword evidence="7" id="KW-0346">Stress response</keyword>
<dbReference type="AlphaFoldDB" id="A0A068NPF8"/>
<dbReference type="KEGG" id="fgi:OP10G_2075"/>
<proteinExistence type="inferred from homology"/>
<dbReference type="eggNOG" id="COG1724">
    <property type="taxonomic scope" value="Bacteria"/>
</dbReference>
<name>A0A068NPF8_FIMGI</name>
<dbReference type="Pfam" id="PF07927">
    <property type="entry name" value="HicA_toxin"/>
    <property type="match status" value="1"/>
</dbReference>
<dbReference type="GO" id="GO:0016787">
    <property type="term" value="F:hydrolase activity"/>
    <property type="evidence" value="ECO:0007669"/>
    <property type="project" value="UniProtKB-KW"/>
</dbReference>
<gene>
    <name evidence="9" type="ORF">OP10G_2075</name>
</gene>
<keyword evidence="3" id="KW-0540">Nuclease</keyword>
<dbReference type="Proteomes" id="UP000027982">
    <property type="component" value="Chromosome"/>
</dbReference>
<evidence type="ECO:0000256" key="6">
    <source>
        <dbReference type="ARBA" id="ARBA00022884"/>
    </source>
</evidence>
<dbReference type="OrthoDB" id="9811409at2"/>
<dbReference type="RefSeq" id="WP_084179051.1">
    <property type="nucleotide sequence ID" value="NZ_CP007139.1"/>
</dbReference>
<reference evidence="9 10" key="1">
    <citation type="journal article" date="2014" name="PLoS ONE">
        <title>The first complete genome sequence of the class fimbriimonadia in the phylum armatimonadetes.</title>
        <authorList>
            <person name="Hu Z.Y."/>
            <person name="Wang Y.Z."/>
            <person name="Im W.T."/>
            <person name="Wang S.Y."/>
            <person name="Zhao G.P."/>
            <person name="Zheng H.J."/>
            <person name="Quan Z.X."/>
        </authorList>
    </citation>
    <scope>NUCLEOTIDE SEQUENCE [LARGE SCALE GENOMIC DNA]</scope>
    <source>
        <strain evidence="9">Gsoil 348</strain>
    </source>
</reference>
<evidence type="ECO:0000313" key="9">
    <source>
        <dbReference type="EMBL" id="AIE85443.1"/>
    </source>
</evidence>
<protein>
    <submittedName>
        <fullName evidence="9">YcfA family protein</fullName>
    </submittedName>
</protein>
<dbReference type="PANTHER" id="PTHR34873:SF3">
    <property type="entry name" value="ADDICTION MODULE TOXIN, HICA FAMILY"/>
    <property type="match status" value="1"/>
</dbReference>
<keyword evidence="6" id="KW-0694">RNA-binding</keyword>
<evidence type="ECO:0000256" key="5">
    <source>
        <dbReference type="ARBA" id="ARBA00022801"/>
    </source>
</evidence>
<evidence type="ECO:0000256" key="3">
    <source>
        <dbReference type="ARBA" id="ARBA00022722"/>
    </source>
</evidence>
<dbReference type="InterPro" id="IPR038570">
    <property type="entry name" value="HicA_sf"/>
</dbReference>
<evidence type="ECO:0000313" key="10">
    <source>
        <dbReference type="Proteomes" id="UP000027982"/>
    </source>
</evidence>
<keyword evidence="5" id="KW-0378">Hydrolase</keyword>
<feature type="region of interest" description="Disordered" evidence="8">
    <location>
        <begin position="21"/>
        <end position="61"/>
    </location>
</feature>
<evidence type="ECO:0000256" key="7">
    <source>
        <dbReference type="ARBA" id="ARBA00023016"/>
    </source>
</evidence>
<dbReference type="STRING" id="661478.OP10G_2075"/>
<dbReference type="GO" id="GO:0003729">
    <property type="term" value="F:mRNA binding"/>
    <property type="evidence" value="ECO:0007669"/>
    <property type="project" value="InterPro"/>
</dbReference>
<dbReference type="Gene3D" id="3.30.920.30">
    <property type="entry name" value="Hypothetical protein"/>
    <property type="match status" value="1"/>
</dbReference>
<organism evidence="9 10">
    <name type="scientific">Fimbriimonas ginsengisoli Gsoil 348</name>
    <dbReference type="NCBI Taxonomy" id="661478"/>
    <lineage>
        <taxon>Bacteria</taxon>
        <taxon>Bacillati</taxon>
        <taxon>Armatimonadota</taxon>
        <taxon>Fimbriimonadia</taxon>
        <taxon>Fimbriimonadales</taxon>
        <taxon>Fimbriimonadaceae</taxon>
        <taxon>Fimbriimonas</taxon>
    </lineage>
</organism>
<evidence type="ECO:0000256" key="8">
    <source>
        <dbReference type="SAM" id="MobiDB-lite"/>
    </source>
</evidence>
<evidence type="ECO:0000256" key="2">
    <source>
        <dbReference type="ARBA" id="ARBA00022649"/>
    </source>
</evidence>
<evidence type="ECO:0000256" key="4">
    <source>
        <dbReference type="ARBA" id="ARBA00022759"/>
    </source>
</evidence>
<comment type="similarity">
    <text evidence="1">Belongs to the HicA mRNA interferase family.</text>
</comment>
<keyword evidence="10" id="KW-1185">Reference proteome</keyword>
<dbReference type="PANTHER" id="PTHR34873">
    <property type="entry name" value="SSR1766 PROTEIN"/>
    <property type="match status" value="1"/>
</dbReference>
<dbReference type="SUPFAM" id="SSF54786">
    <property type="entry name" value="YcfA/nrd intein domain"/>
    <property type="match status" value="1"/>
</dbReference>
<keyword evidence="2" id="KW-1277">Toxin-antitoxin system</keyword>
<sequence>MQVRDLLDKLRKEGWVLDHQSGSHRQFVHPTKPGIVTVPGPPNKEIPPGTLNSIKKQAGWK</sequence>
<dbReference type="GO" id="GO:0004519">
    <property type="term" value="F:endonuclease activity"/>
    <property type="evidence" value="ECO:0007669"/>
    <property type="project" value="UniProtKB-KW"/>
</dbReference>
<accession>A0A068NPF8</accession>